<dbReference type="SUPFAM" id="SSF53067">
    <property type="entry name" value="Actin-like ATPase domain"/>
    <property type="match status" value="2"/>
</dbReference>
<keyword evidence="6" id="KW-0256">Endoplasmic reticulum</keyword>
<dbReference type="PANTHER" id="PTHR19375">
    <property type="entry name" value="HEAT SHOCK PROTEIN 70KDA"/>
    <property type="match status" value="1"/>
</dbReference>
<evidence type="ECO:0000256" key="8">
    <source>
        <dbReference type="ARBA" id="ARBA00048056"/>
    </source>
</evidence>
<dbReference type="STRING" id="306901.Q2HDQ1"/>
<dbReference type="InterPro" id="IPR029048">
    <property type="entry name" value="HSP70_C_sf"/>
</dbReference>
<keyword evidence="7" id="KW-0067">ATP-binding</keyword>
<dbReference type="PRINTS" id="PR00301">
    <property type="entry name" value="HEATSHOCK70"/>
</dbReference>
<dbReference type="PROSITE" id="PS00329">
    <property type="entry name" value="HSP70_2"/>
    <property type="match status" value="1"/>
</dbReference>
<gene>
    <name evidence="10" type="ORF">CHGG_01653</name>
</gene>
<dbReference type="FunFam" id="2.60.34.10:FF:000012">
    <property type="entry name" value="Heat shock 70 kDa protein"/>
    <property type="match status" value="1"/>
</dbReference>
<evidence type="ECO:0000256" key="7">
    <source>
        <dbReference type="ARBA" id="ARBA00022840"/>
    </source>
</evidence>
<accession>Q2HDQ1</accession>
<dbReference type="AlphaFoldDB" id="Q2HDQ1"/>
<dbReference type="Gene3D" id="3.30.420.40">
    <property type="match status" value="2"/>
</dbReference>
<reference evidence="11" key="1">
    <citation type="journal article" date="2015" name="Genome Announc.">
        <title>Draft genome sequence of the cellulolytic fungus Chaetomium globosum.</title>
        <authorList>
            <person name="Cuomo C.A."/>
            <person name="Untereiner W.A."/>
            <person name="Ma L.-J."/>
            <person name="Grabherr M."/>
            <person name="Birren B.W."/>
        </authorList>
    </citation>
    <scope>NUCLEOTIDE SEQUENCE [LARGE SCALE GENOMIC DNA]</scope>
    <source>
        <strain evidence="11">ATCC 6205 / CBS 148.51 / DSM 1962 / NBRC 6347 / NRRL 1970</strain>
    </source>
</reference>
<dbReference type="OrthoDB" id="2401965at2759"/>
<dbReference type="HOGENOM" id="CLU_005965_0_1_1"/>
<evidence type="ECO:0000256" key="5">
    <source>
        <dbReference type="ARBA" id="ARBA00022801"/>
    </source>
</evidence>
<evidence type="ECO:0000256" key="2">
    <source>
        <dbReference type="ARBA" id="ARBA00012554"/>
    </source>
</evidence>
<evidence type="ECO:0000256" key="9">
    <source>
        <dbReference type="SAM" id="MobiDB-lite"/>
    </source>
</evidence>
<dbReference type="InParanoid" id="Q2HDQ1"/>
<comment type="catalytic activity">
    <reaction evidence="8">
        <text>ATP + H2O = ADP + phosphate + H(+)</text>
        <dbReference type="Rhea" id="RHEA:13065"/>
        <dbReference type="ChEBI" id="CHEBI:15377"/>
        <dbReference type="ChEBI" id="CHEBI:15378"/>
        <dbReference type="ChEBI" id="CHEBI:30616"/>
        <dbReference type="ChEBI" id="CHEBI:43474"/>
        <dbReference type="ChEBI" id="CHEBI:456216"/>
        <dbReference type="EC" id="3.6.4.10"/>
    </reaction>
</comment>
<keyword evidence="4" id="KW-0547">Nucleotide-binding</keyword>
<evidence type="ECO:0000256" key="3">
    <source>
        <dbReference type="ARBA" id="ARBA00022729"/>
    </source>
</evidence>
<name>Q2HDQ1_CHAGB</name>
<dbReference type="GeneID" id="4387773"/>
<evidence type="ECO:0000313" key="10">
    <source>
        <dbReference type="EMBL" id="EAQ93418.1"/>
    </source>
</evidence>
<feature type="compositionally biased region" description="Acidic residues" evidence="9">
    <location>
        <begin position="478"/>
        <end position="491"/>
    </location>
</feature>
<dbReference type="FunFam" id="3.90.640.10:FF:000002">
    <property type="entry name" value="Heat shock 70 kDa"/>
    <property type="match status" value="1"/>
</dbReference>
<dbReference type="InterPro" id="IPR043129">
    <property type="entry name" value="ATPase_NBD"/>
</dbReference>
<dbReference type="Gene3D" id="3.90.640.10">
    <property type="entry name" value="Actin, Chain A, domain 4"/>
    <property type="match status" value="1"/>
</dbReference>
<dbReference type="InterPro" id="IPR018181">
    <property type="entry name" value="Heat_shock_70_CS"/>
</dbReference>
<proteinExistence type="inferred from homology"/>
<keyword evidence="3" id="KW-0732">Signal</keyword>
<dbReference type="Pfam" id="PF00012">
    <property type="entry name" value="HSP70"/>
    <property type="match status" value="1"/>
</dbReference>
<dbReference type="Gene3D" id="2.60.34.10">
    <property type="entry name" value="Substrate Binding Domain Of DNAk, Chain A, domain 1"/>
    <property type="match status" value="1"/>
</dbReference>
<dbReference type="eggNOG" id="KOG0100">
    <property type="taxonomic scope" value="Eukaryota"/>
</dbReference>
<protein>
    <recommendedName>
        <fullName evidence="2">non-chaperonin molecular chaperone ATPase</fullName>
        <ecNumber evidence="2">3.6.4.10</ecNumber>
    </recommendedName>
</protein>
<dbReference type="GO" id="GO:0016787">
    <property type="term" value="F:hydrolase activity"/>
    <property type="evidence" value="ECO:0007669"/>
    <property type="project" value="UniProtKB-KW"/>
</dbReference>
<comment type="similarity">
    <text evidence="1">Belongs to the heat shock protein 70 family.</text>
</comment>
<dbReference type="GO" id="GO:0140662">
    <property type="term" value="F:ATP-dependent protein folding chaperone"/>
    <property type="evidence" value="ECO:0007669"/>
    <property type="project" value="InterPro"/>
</dbReference>
<dbReference type="VEuPathDB" id="FungiDB:CHGG_01653"/>
<dbReference type="InterPro" id="IPR029047">
    <property type="entry name" value="HSP70_peptide-bd_sf"/>
</dbReference>
<evidence type="ECO:0000256" key="1">
    <source>
        <dbReference type="ARBA" id="ARBA00007381"/>
    </source>
</evidence>
<dbReference type="InterPro" id="IPR013126">
    <property type="entry name" value="Hsp_70_fam"/>
</dbReference>
<keyword evidence="11" id="KW-1185">Reference proteome</keyword>
<dbReference type="EC" id="3.6.4.10" evidence="2"/>
<dbReference type="EMBL" id="CH408029">
    <property type="protein sequence ID" value="EAQ93418.1"/>
    <property type="molecule type" value="Genomic_DNA"/>
</dbReference>
<keyword evidence="5" id="KW-0378">Hydrolase</keyword>
<feature type="region of interest" description="Disordered" evidence="9">
    <location>
        <begin position="468"/>
        <end position="491"/>
    </location>
</feature>
<evidence type="ECO:0000256" key="4">
    <source>
        <dbReference type="ARBA" id="ARBA00022741"/>
    </source>
</evidence>
<organism evidence="10 11">
    <name type="scientific">Chaetomium globosum (strain ATCC 6205 / CBS 148.51 / DSM 1962 / NBRC 6347 / NRRL 1970)</name>
    <name type="common">Soil fungus</name>
    <dbReference type="NCBI Taxonomy" id="306901"/>
    <lineage>
        <taxon>Eukaryota</taxon>
        <taxon>Fungi</taxon>
        <taxon>Dikarya</taxon>
        <taxon>Ascomycota</taxon>
        <taxon>Pezizomycotina</taxon>
        <taxon>Sordariomycetes</taxon>
        <taxon>Sordariomycetidae</taxon>
        <taxon>Sordariales</taxon>
        <taxon>Chaetomiaceae</taxon>
        <taxon>Chaetomium</taxon>
    </lineage>
</organism>
<evidence type="ECO:0000256" key="6">
    <source>
        <dbReference type="ARBA" id="ARBA00022824"/>
    </source>
</evidence>
<dbReference type="FunFam" id="3.30.420.40:FF:000545">
    <property type="entry name" value="Endoplasmic reticulum chaperone BiP"/>
    <property type="match status" value="1"/>
</dbReference>
<dbReference type="OMA" id="QPNQGVN"/>
<dbReference type="FunFam" id="1.20.1270.10:FF:000009">
    <property type="entry name" value="DnaK-type molecular chaperone BiP"/>
    <property type="match status" value="1"/>
</dbReference>
<dbReference type="Gene3D" id="1.20.1270.10">
    <property type="match status" value="1"/>
</dbReference>
<sequence length="491" mass="53231">MVLGKMKDVAESYLGQKVKHAVVTVPAYFNDKQRKATKDAGTIAGLNVVRVVNEPTAAALAYGIDKDEGERTVLVYDLGGGTFDVSLVSVEEGSFQVLATAGNTRLGGEDFDNRVIKHLAKAFKAKHDLDLTSDAKAMGKLKREAEKAKRALSSQLSTRVEIEGLFGGLDFSETLTRAKFEQLNGQLFKKTLDSVKQVLSDAKVDKADVTDIVLVGGSTRIPKIQGLVEEFFGRKASGGVNPDEAVAFGAAIQGGAFERQLLMDVNPLTLGSETALEEEGMRRSQIFSTTGDNQPSVMIKVYEGERSMTKDNNLLGTFELTGIPPAPRGAPQIEVSFSVDANGILEVSAQDKGTGRKETITINNDSGRLTKDEIARMMAEADKFADEDKEARERIEARNGLENYAFSLKNQLEDAIGLGGKVDEDEKETLREAVREATAWINEHGATATADDFAEQREKLSDVAHPITSKLYDGGDAGGDEYDQLEDHDEL</sequence>
<evidence type="ECO:0000313" key="11">
    <source>
        <dbReference type="Proteomes" id="UP000001056"/>
    </source>
</evidence>
<dbReference type="Proteomes" id="UP000001056">
    <property type="component" value="Unassembled WGS sequence"/>
</dbReference>
<dbReference type="RefSeq" id="XP_001220874.1">
    <property type="nucleotide sequence ID" value="XM_001220873.1"/>
</dbReference>
<dbReference type="SUPFAM" id="SSF100920">
    <property type="entry name" value="Heat shock protein 70kD (HSP70), peptide-binding domain"/>
    <property type="match status" value="1"/>
</dbReference>
<dbReference type="GO" id="GO:0005524">
    <property type="term" value="F:ATP binding"/>
    <property type="evidence" value="ECO:0007669"/>
    <property type="project" value="UniProtKB-KW"/>
</dbReference>
<dbReference type="SUPFAM" id="SSF100934">
    <property type="entry name" value="Heat shock protein 70kD (HSP70), C-terminal subdomain"/>
    <property type="match status" value="1"/>
</dbReference>